<protein>
    <submittedName>
        <fullName evidence="1">Uncharacterized protein</fullName>
    </submittedName>
</protein>
<dbReference type="EMBL" id="BLXT01003741">
    <property type="protein sequence ID" value="GFO04797.1"/>
    <property type="molecule type" value="Genomic_DNA"/>
</dbReference>
<keyword evidence="2" id="KW-1185">Reference proteome</keyword>
<name>A0AAV4ACZ1_9GAST</name>
<gene>
    <name evidence="1" type="ORF">PoB_003130200</name>
</gene>
<organism evidence="1 2">
    <name type="scientific">Plakobranchus ocellatus</name>
    <dbReference type="NCBI Taxonomy" id="259542"/>
    <lineage>
        <taxon>Eukaryota</taxon>
        <taxon>Metazoa</taxon>
        <taxon>Spiralia</taxon>
        <taxon>Lophotrochozoa</taxon>
        <taxon>Mollusca</taxon>
        <taxon>Gastropoda</taxon>
        <taxon>Heterobranchia</taxon>
        <taxon>Euthyneura</taxon>
        <taxon>Panpulmonata</taxon>
        <taxon>Sacoglossa</taxon>
        <taxon>Placobranchoidea</taxon>
        <taxon>Plakobranchidae</taxon>
        <taxon>Plakobranchus</taxon>
    </lineage>
</organism>
<proteinExistence type="predicted"/>
<comment type="caution">
    <text evidence="1">The sequence shown here is derived from an EMBL/GenBank/DDBJ whole genome shotgun (WGS) entry which is preliminary data.</text>
</comment>
<reference evidence="1 2" key="1">
    <citation type="journal article" date="2021" name="Elife">
        <title>Chloroplast acquisition without the gene transfer in kleptoplastic sea slugs, Plakobranchus ocellatus.</title>
        <authorList>
            <person name="Maeda T."/>
            <person name="Takahashi S."/>
            <person name="Yoshida T."/>
            <person name="Shimamura S."/>
            <person name="Takaki Y."/>
            <person name="Nagai Y."/>
            <person name="Toyoda A."/>
            <person name="Suzuki Y."/>
            <person name="Arimoto A."/>
            <person name="Ishii H."/>
            <person name="Satoh N."/>
            <person name="Nishiyama T."/>
            <person name="Hasebe M."/>
            <person name="Maruyama T."/>
            <person name="Minagawa J."/>
            <person name="Obokata J."/>
            <person name="Shigenobu S."/>
        </authorList>
    </citation>
    <scope>NUCLEOTIDE SEQUENCE [LARGE SCALE GENOMIC DNA]</scope>
</reference>
<sequence>MRPRARARCGKSIPQSGARAFICAGLLTSGQAEKMDLTVRVCDSVKTCSVNSLDIFVKT</sequence>
<evidence type="ECO:0000313" key="2">
    <source>
        <dbReference type="Proteomes" id="UP000735302"/>
    </source>
</evidence>
<evidence type="ECO:0000313" key="1">
    <source>
        <dbReference type="EMBL" id="GFO04797.1"/>
    </source>
</evidence>
<dbReference type="Proteomes" id="UP000735302">
    <property type="component" value="Unassembled WGS sequence"/>
</dbReference>
<dbReference type="AlphaFoldDB" id="A0AAV4ACZ1"/>
<accession>A0AAV4ACZ1</accession>